<evidence type="ECO:0000313" key="2">
    <source>
        <dbReference type="EMBL" id="CAB4144585.1"/>
    </source>
</evidence>
<gene>
    <name evidence="2" type="ORF">UFOVP453_47</name>
</gene>
<evidence type="ECO:0008006" key="3">
    <source>
        <dbReference type="Google" id="ProtNLM"/>
    </source>
</evidence>
<organism evidence="2">
    <name type="scientific">uncultured Caudovirales phage</name>
    <dbReference type="NCBI Taxonomy" id="2100421"/>
    <lineage>
        <taxon>Viruses</taxon>
        <taxon>Duplodnaviria</taxon>
        <taxon>Heunggongvirae</taxon>
        <taxon>Uroviricota</taxon>
        <taxon>Caudoviricetes</taxon>
        <taxon>Peduoviridae</taxon>
        <taxon>Maltschvirus</taxon>
        <taxon>Maltschvirus maltsch</taxon>
    </lineage>
</organism>
<name>A0A6J5MBW6_9CAUD</name>
<proteinExistence type="predicted"/>
<protein>
    <recommendedName>
        <fullName evidence="3">Portal protein</fullName>
    </recommendedName>
</protein>
<feature type="region of interest" description="Disordered" evidence="1">
    <location>
        <begin position="601"/>
        <end position="622"/>
    </location>
</feature>
<reference evidence="2" key="1">
    <citation type="submission" date="2020-04" db="EMBL/GenBank/DDBJ databases">
        <authorList>
            <person name="Chiriac C."/>
            <person name="Salcher M."/>
            <person name="Ghai R."/>
            <person name="Kavagutti S V."/>
        </authorList>
    </citation>
    <scope>NUCLEOTIDE SEQUENCE</scope>
</reference>
<accession>A0A6J5MBW6</accession>
<dbReference type="EMBL" id="LR796426">
    <property type="protein sequence ID" value="CAB4144585.1"/>
    <property type="molecule type" value="Genomic_DNA"/>
</dbReference>
<sequence length="644" mass="73514">MAKKKQQADIDRIKTMTQRFLRAEQSVTDKHRLWAELDMFDRGEQWKSAAIPAWIPKPVTNYIRYVRLLKRANLASAIAKATFLPLNPQYAEQVEKLQKAYNHVWEVENVPYTIRNIIDRGLLQGTSVAYVYNDDAYVGGVYKAPFDPQNQLYTGKICVKRIPVANFFPDPDAYELDQCKYVEVTEIMPLANVKNNPEFVKYCKDNGTEKKLKALNINNLGVSDDEAGTIYDRESNPLNNGLNIKGDEMVTLHCHWERKYVEGGKYKLDCTYYLRDLDFVLLKREDIQPNVYPFAVYVDEQEENTIWGTSAVMDIFENQKIINRTSQIAAIIGTLHQNPQKVVARESGINAADLAKTGTLPGKVWTTNSDPRNSIVKLDPPDIPRGVFELEDRMKADMKDMVGLNEAYMGNSVGSLTTSSGVANLIERATVRDKDKMIQIDRFVEQISNLIALTILYKWKDERPIATTAPDGMQQFEQFQPFEDWDMDNMEWRVRSDVYAKAPVTQASKRQQADQMMQMQGQFQYNPPIITPEEWIQQQDFDNKESTLRRIQEDRQKMEQQQAQDMAAMITQLAQSFSQMMQQGVPPEQIQMAALEQAQQMLGQTGQQTPQQPGAPTQQAPMQEVNAPQGVTGQLAMANMARGM</sequence>
<evidence type="ECO:0000256" key="1">
    <source>
        <dbReference type="SAM" id="MobiDB-lite"/>
    </source>
</evidence>